<dbReference type="Pfam" id="PF12889">
    <property type="entry name" value="DUF3829"/>
    <property type="match status" value="1"/>
</dbReference>
<dbReference type="Proteomes" id="UP000315540">
    <property type="component" value="Unassembled WGS sequence"/>
</dbReference>
<gene>
    <name evidence="1" type="ORF">FHK87_06455</name>
</gene>
<comment type="caution">
    <text evidence="1">The sequence shown here is derived from an EMBL/GenBank/DDBJ whole genome shotgun (WGS) entry which is preliminary data.</text>
</comment>
<dbReference type="AlphaFoldDB" id="A0A504JFL9"/>
<proteinExistence type="predicted"/>
<reference evidence="1 2" key="1">
    <citation type="submission" date="2019-06" db="EMBL/GenBank/DDBJ databases">
        <authorList>
            <person name="Meng X."/>
        </authorList>
    </citation>
    <scope>NUCLEOTIDE SEQUENCE [LARGE SCALE GENOMIC DNA]</scope>
    <source>
        <strain evidence="1 2">M625</strain>
    </source>
</reference>
<protein>
    <submittedName>
        <fullName evidence="1">DUF3829 domain-containing protein</fullName>
    </submittedName>
</protein>
<evidence type="ECO:0000313" key="2">
    <source>
        <dbReference type="Proteomes" id="UP000315540"/>
    </source>
</evidence>
<dbReference type="EMBL" id="VFWZ01000002">
    <property type="protein sequence ID" value="TPN87225.1"/>
    <property type="molecule type" value="Genomic_DNA"/>
</dbReference>
<evidence type="ECO:0000313" key="1">
    <source>
        <dbReference type="EMBL" id="TPN87225.1"/>
    </source>
</evidence>
<dbReference type="OrthoDB" id="1662689at2"/>
<organism evidence="1 2">
    <name type="scientific">Aquimarina algicola</name>
    <dbReference type="NCBI Taxonomy" id="2589995"/>
    <lineage>
        <taxon>Bacteria</taxon>
        <taxon>Pseudomonadati</taxon>
        <taxon>Bacteroidota</taxon>
        <taxon>Flavobacteriia</taxon>
        <taxon>Flavobacteriales</taxon>
        <taxon>Flavobacteriaceae</taxon>
        <taxon>Aquimarina</taxon>
    </lineage>
</organism>
<keyword evidence="2" id="KW-1185">Reference proteome</keyword>
<dbReference type="RefSeq" id="WP_140591709.1">
    <property type="nucleotide sequence ID" value="NZ_VFWZ01000002.1"/>
</dbReference>
<accession>A0A504JFL9</accession>
<sequence>MKSTTSFLIILLLCLVSCKETNKEQAALYLDKNEDPLHDTALVNKYNAYVAVSNYVSPAAQEAEIKYVECVDTKTGVLRAGMTFSPFLNTDRPYELQKMETYIVKGPKMDGLDKSAALYLEAYQNLHKVIRELIDYYDINDHEKDNYEKAKKLNPTVLEAFEKFASVDSLFNAQIEIMDKNFIKLELESYKTNGKEVLYAHTMLIEHMREHLQYTSQYDYTTMNKINFEVYDKKTDTIVTAFKMFNDLAKNEEILKKEVRNPHFLSIFNSKVADYIKMSQQISEVGKDKKEFDLIVKRAGRMGKQYVKVSPEKLSKAFGELIKESNRMK</sequence>
<name>A0A504JFL9_9FLAO</name>
<dbReference type="InterPro" id="IPR024291">
    <property type="entry name" value="DUF3829"/>
</dbReference>